<dbReference type="GO" id="GO:0005634">
    <property type="term" value="C:nucleus"/>
    <property type="evidence" value="ECO:0007669"/>
    <property type="project" value="TreeGrafter"/>
</dbReference>
<sequence>MSTGADASKKLILVVGATGAQGLAVIDSLLGPGANGSPSPYAVRAVTRDPLSRRAQALTARGVECVKGAFDDFHSMLAAFQGVYGAWVNTDGYTVGEEKETFIGIRLFELAKQARNVRHYVWSSLDNASRKVNYNPEYYCGIFLGKARVADWMRSQPSIVSEDNMSWSVVSTGPYMDMIHNIYFGPLNKRNDGTFVFATPVGTGHVPMIALSDIGYFARYSFDHRVETSGQELEVASDMVGWDYLVETFRKVTGQKAEALYLSYDDWCANFDGVDKPVTIGRKEGEGATTWRESFRSWWALYRDDRITRDMEWVRKINPHGHTLESWMREKQYTGELELNLLKDTEDGTWVSPNWKKISQL</sequence>
<organism evidence="4 5">
    <name type="scientific">Obba rivulosa</name>
    <dbReference type="NCBI Taxonomy" id="1052685"/>
    <lineage>
        <taxon>Eukaryota</taxon>
        <taxon>Fungi</taxon>
        <taxon>Dikarya</taxon>
        <taxon>Basidiomycota</taxon>
        <taxon>Agaricomycotina</taxon>
        <taxon>Agaricomycetes</taxon>
        <taxon>Polyporales</taxon>
        <taxon>Gelatoporiaceae</taxon>
        <taxon>Obba</taxon>
    </lineage>
</organism>
<dbReference type="OrthoDB" id="300709at2759"/>
<comment type="similarity">
    <text evidence="1">Belongs to the NmrA-type oxidoreductase family.</text>
</comment>
<name>A0A8E2AH16_9APHY</name>
<dbReference type="Proteomes" id="UP000250043">
    <property type="component" value="Unassembled WGS sequence"/>
</dbReference>
<dbReference type="InterPro" id="IPR051164">
    <property type="entry name" value="NmrA-like_oxidored"/>
</dbReference>
<evidence type="ECO:0000259" key="3">
    <source>
        <dbReference type="Pfam" id="PF05368"/>
    </source>
</evidence>
<evidence type="ECO:0000313" key="4">
    <source>
        <dbReference type="EMBL" id="OCH84301.1"/>
    </source>
</evidence>
<dbReference type="Pfam" id="PF05368">
    <property type="entry name" value="NmrA"/>
    <property type="match status" value="1"/>
</dbReference>
<dbReference type="PANTHER" id="PTHR42748">
    <property type="entry name" value="NITROGEN METABOLITE REPRESSION PROTEIN NMRA FAMILY MEMBER"/>
    <property type="match status" value="1"/>
</dbReference>
<protein>
    <submittedName>
        <fullName evidence="4">NAD(P)-binding protein</fullName>
    </submittedName>
</protein>
<feature type="domain" description="NmrA-like" evidence="3">
    <location>
        <begin position="9"/>
        <end position="263"/>
    </location>
</feature>
<dbReference type="InterPro" id="IPR008030">
    <property type="entry name" value="NmrA-like"/>
</dbReference>
<evidence type="ECO:0000256" key="1">
    <source>
        <dbReference type="ARBA" id="ARBA00006328"/>
    </source>
</evidence>
<gene>
    <name evidence="4" type="ORF">OBBRIDRAFT_891877</name>
</gene>
<dbReference type="PANTHER" id="PTHR42748:SF14">
    <property type="entry name" value="SNOAL-LIKE DOMAIN-CONTAINING PROTEIN"/>
    <property type="match status" value="1"/>
</dbReference>
<reference evidence="4 5" key="1">
    <citation type="submission" date="2016-07" db="EMBL/GenBank/DDBJ databases">
        <title>Draft genome of the white-rot fungus Obba rivulosa 3A-2.</title>
        <authorList>
            <consortium name="DOE Joint Genome Institute"/>
            <person name="Miettinen O."/>
            <person name="Riley R."/>
            <person name="Acob R."/>
            <person name="Barry K."/>
            <person name="Cullen D."/>
            <person name="De Vries R."/>
            <person name="Hainaut M."/>
            <person name="Hatakka A."/>
            <person name="Henrissat B."/>
            <person name="Hilden K."/>
            <person name="Kuo R."/>
            <person name="Labutti K."/>
            <person name="Lipzen A."/>
            <person name="Makela M.R."/>
            <person name="Sandor L."/>
            <person name="Spatafora J.W."/>
            <person name="Grigoriev I.V."/>
            <person name="Hibbett D.S."/>
        </authorList>
    </citation>
    <scope>NUCLEOTIDE SEQUENCE [LARGE SCALE GENOMIC DNA]</scope>
    <source>
        <strain evidence="4 5">3A-2</strain>
    </source>
</reference>
<dbReference type="InterPro" id="IPR036291">
    <property type="entry name" value="NAD(P)-bd_dom_sf"/>
</dbReference>
<dbReference type="Gene3D" id="3.40.50.720">
    <property type="entry name" value="NAD(P)-binding Rossmann-like Domain"/>
    <property type="match status" value="1"/>
</dbReference>
<dbReference type="AlphaFoldDB" id="A0A8E2AH16"/>
<keyword evidence="2" id="KW-0521">NADP</keyword>
<evidence type="ECO:0000313" key="5">
    <source>
        <dbReference type="Proteomes" id="UP000250043"/>
    </source>
</evidence>
<accession>A0A8E2AH16</accession>
<dbReference type="SUPFAM" id="SSF51735">
    <property type="entry name" value="NAD(P)-binding Rossmann-fold domains"/>
    <property type="match status" value="1"/>
</dbReference>
<keyword evidence="5" id="KW-1185">Reference proteome</keyword>
<dbReference type="EMBL" id="KV722692">
    <property type="protein sequence ID" value="OCH84301.1"/>
    <property type="molecule type" value="Genomic_DNA"/>
</dbReference>
<dbReference type="Gene3D" id="3.90.25.10">
    <property type="entry name" value="UDP-galactose 4-epimerase, domain 1"/>
    <property type="match status" value="1"/>
</dbReference>
<dbReference type="CDD" id="cd05251">
    <property type="entry name" value="NmrA_like_SDR_a"/>
    <property type="match status" value="1"/>
</dbReference>
<proteinExistence type="inferred from homology"/>
<evidence type="ECO:0000256" key="2">
    <source>
        <dbReference type="ARBA" id="ARBA00022857"/>
    </source>
</evidence>